<dbReference type="InterPro" id="IPR029056">
    <property type="entry name" value="Ribokinase-like"/>
</dbReference>
<evidence type="ECO:0000256" key="4">
    <source>
        <dbReference type="ARBA" id="ARBA00022777"/>
    </source>
</evidence>
<dbReference type="RefSeq" id="WP_319613390.1">
    <property type="nucleotide sequence ID" value="NZ_JAWXYB010000018.1"/>
</dbReference>
<keyword evidence="3" id="KW-0547">Nucleotide-binding</keyword>
<name>A0AAW9DN75_ACIAO</name>
<dbReference type="SUPFAM" id="SSF53613">
    <property type="entry name" value="Ribokinase-like"/>
    <property type="match status" value="1"/>
</dbReference>
<dbReference type="GO" id="GO:0005524">
    <property type="term" value="F:ATP binding"/>
    <property type="evidence" value="ECO:0007669"/>
    <property type="project" value="UniProtKB-KW"/>
</dbReference>
<comment type="caution">
    <text evidence="7">The sequence shown here is derived from an EMBL/GenBank/DDBJ whole genome shotgun (WGS) entry which is preliminary data.</text>
</comment>
<dbReference type="InterPro" id="IPR011611">
    <property type="entry name" value="PfkB_dom"/>
</dbReference>
<dbReference type="GO" id="GO:0016301">
    <property type="term" value="F:kinase activity"/>
    <property type="evidence" value="ECO:0007669"/>
    <property type="project" value="UniProtKB-KW"/>
</dbReference>
<evidence type="ECO:0000259" key="6">
    <source>
        <dbReference type="Pfam" id="PF00294"/>
    </source>
</evidence>
<evidence type="ECO:0000256" key="3">
    <source>
        <dbReference type="ARBA" id="ARBA00022741"/>
    </source>
</evidence>
<accession>A0AAW9DN75</accession>
<dbReference type="PANTHER" id="PTHR43085">
    <property type="entry name" value="HEXOKINASE FAMILY MEMBER"/>
    <property type="match status" value="1"/>
</dbReference>
<dbReference type="AlphaFoldDB" id="A0AAW9DN75"/>
<dbReference type="Pfam" id="PF00294">
    <property type="entry name" value="PfkB"/>
    <property type="match status" value="1"/>
</dbReference>
<evidence type="ECO:0000256" key="2">
    <source>
        <dbReference type="ARBA" id="ARBA00022679"/>
    </source>
</evidence>
<dbReference type="Proteomes" id="UP001279553">
    <property type="component" value="Unassembled WGS sequence"/>
</dbReference>
<keyword evidence="8" id="KW-1185">Reference proteome</keyword>
<gene>
    <name evidence="7" type="ORF">SIL87_06675</name>
</gene>
<evidence type="ECO:0000256" key="1">
    <source>
        <dbReference type="ARBA" id="ARBA00010688"/>
    </source>
</evidence>
<dbReference type="InterPro" id="IPR002173">
    <property type="entry name" value="Carboh/pur_kinase_PfkB_CS"/>
</dbReference>
<evidence type="ECO:0000313" key="7">
    <source>
        <dbReference type="EMBL" id="MDX5930445.1"/>
    </source>
</evidence>
<keyword evidence="2" id="KW-0808">Transferase</keyword>
<protein>
    <submittedName>
        <fullName evidence="7">Sugar kinase</fullName>
    </submittedName>
</protein>
<dbReference type="CDD" id="cd01166">
    <property type="entry name" value="KdgK"/>
    <property type="match status" value="1"/>
</dbReference>
<dbReference type="PANTHER" id="PTHR43085:SF1">
    <property type="entry name" value="PSEUDOURIDINE KINASE-RELATED"/>
    <property type="match status" value="1"/>
</dbReference>
<evidence type="ECO:0000256" key="5">
    <source>
        <dbReference type="ARBA" id="ARBA00022840"/>
    </source>
</evidence>
<keyword evidence="5" id="KW-0067">ATP-binding</keyword>
<comment type="similarity">
    <text evidence="1">Belongs to the carbohydrate kinase PfkB family.</text>
</comment>
<dbReference type="PROSITE" id="PS00584">
    <property type="entry name" value="PFKB_KINASES_2"/>
    <property type="match status" value="1"/>
</dbReference>
<feature type="domain" description="Carbohydrate kinase PfkB" evidence="6">
    <location>
        <begin position="31"/>
        <end position="297"/>
    </location>
</feature>
<sequence length="315" mass="33881">MTGMILTMGEILVDILAEDRGQGFHEPGRLLGPFPGGAPATFIAQAARLGADAGIISCVGDDDFGWLCIDRLKREGVDVSAVRVDPDQVTASAFVRYREDGDRDFVFNLKRSAAGQICIDAVARGMLAQCAHFHIMGTSLFSFHIIDEMKKAIELAKANGAVISFDPNIRKEMLMIPEMRAGLEFMLGYTDIFMPSGGEILLPTEAKSERAAIEELLDIGIRMIVIKRSRKGVSFRSRTESFDLPAFPIEEADPTGAGDCFGAAFVTCLLNGMPTREALTYANAAGAQAVSRKGGMEGIADFAGLDRFIAAASTK</sequence>
<evidence type="ECO:0000313" key="8">
    <source>
        <dbReference type="Proteomes" id="UP001279553"/>
    </source>
</evidence>
<dbReference type="EMBL" id="JAWXYB010000018">
    <property type="protein sequence ID" value="MDX5930445.1"/>
    <property type="molecule type" value="Genomic_DNA"/>
</dbReference>
<reference evidence="7 8" key="1">
    <citation type="submission" date="2023-11" db="EMBL/GenBank/DDBJ databases">
        <title>MicrobeMod: A computational toolkit for identifying prokaryotic methylation and restriction-modification with nanopore sequencing.</title>
        <authorList>
            <person name="Crits-Christoph A."/>
            <person name="Kang S.C."/>
            <person name="Lee H."/>
            <person name="Ostrov N."/>
        </authorList>
    </citation>
    <scope>NUCLEOTIDE SEQUENCE [LARGE SCALE GENOMIC DNA]</scope>
    <source>
        <strain evidence="7 8">DSMZ 700</strain>
    </source>
</reference>
<dbReference type="Gene3D" id="3.40.1190.20">
    <property type="match status" value="1"/>
</dbReference>
<proteinExistence type="inferred from homology"/>
<organism evidence="7 8">
    <name type="scientific">Acidiphilium acidophilum</name>
    <name type="common">Thiobacillus acidophilus</name>
    <dbReference type="NCBI Taxonomy" id="76588"/>
    <lineage>
        <taxon>Bacteria</taxon>
        <taxon>Pseudomonadati</taxon>
        <taxon>Pseudomonadota</taxon>
        <taxon>Alphaproteobacteria</taxon>
        <taxon>Acetobacterales</taxon>
        <taxon>Acidocellaceae</taxon>
        <taxon>Acidiphilium</taxon>
    </lineage>
</organism>
<keyword evidence="4 7" id="KW-0418">Kinase</keyword>
<dbReference type="InterPro" id="IPR050306">
    <property type="entry name" value="PfkB_Carbo_kinase"/>
</dbReference>